<accession>A0ABS0KWW2</accession>
<protein>
    <recommendedName>
        <fullName evidence="3">Tail tube GTA-gp10-like protein</fullName>
    </recommendedName>
</protein>
<proteinExistence type="predicted"/>
<evidence type="ECO:0008006" key="3">
    <source>
        <dbReference type="Google" id="ProtNLM"/>
    </source>
</evidence>
<dbReference type="Proteomes" id="UP000601099">
    <property type="component" value="Unassembled WGS sequence"/>
</dbReference>
<evidence type="ECO:0000313" key="2">
    <source>
        <dbReference type="Proteomes" id="UP000601099"/>
    </source>
</evidence>
<organism evidence="1 2">
    <name type="scientific">Hymenobacter guriensis</name>
    <dbReference type="NCBI Taxonomy" id="2793065"/>
    <lineage>
        <taxon>Bacteria</taxon>
        <taxon>Pseudomonadati</taxon>
        <taxon>Bacteroidota</taxon>
        <taxon>Cytophagia</taxon>
        <taxon>Cytophagales</taxon>
        <taxon>Hymenobacteraceae</taxon>
        <taxon>Hymenobacter</taxon>
    </lineage>
</organism>
<dbReference type="EMBL" id="JADWYK010000001">
    <property type="protein sequence ID" value="MBG8552357.1"/>
    <property type="molecule type" value="Genomic_DNA"/>
</dbReference>
<evidence type="ECO:0000313" key="1">
    <source>
        <dbReference type="EMBL" id="MBG8552357.1"/>
    </source>
</evidence>
<gene>
    <name evidence="1" type="ORF">I5L79_02305</name>
</gene>
<comment type="caution">
    <text evidence="1">The sequence shown here is derived from an EMBL/GenBank/DDBJ whole genome shotgun (WGS) entry which is preliminary data.</text>
</comment>
<name>A0ABS0KWW2_9BACT</name>
<sequence length="127" mass="13658">MTIQTQPQTGDVTLELGGRPRTVGFTMGALLEYVGLSGVDLQDAIERLTSGNPDAITPLVYCGLKARRKVNALPADFDLETAREWIAEVLFTRPDQLTPLMEALTASFQELGNRMGVGQASPAPEPA</sequence>
<keyword evidence="2" id="KW-1185">Reference proteome</keyword>
<dbReference type="RefSeq" id="WP_196953396.1">
    <property type="nucleotide sequence ID" value="NZ_JADWYK010000001.1"/>
</dbReference>
<reference evidence="1 2" key="1">
    <citation type="submission" date="2020-11" db="EMBL/GenBank/DDBJ databases">
        <title>Hymenobacter sp.</title>
        <authorList>
            <person name="Kim M.K."/>
        </authorList>
    </citation>
    <scope>NUCLEOTIDE SEQUENCE [LARGE SCALE GENOMIC DNA]</scope>
    <source>
        <strain evidence="1 2">BT594</strain>
    </source>
</reference>